<organism evidence="1 2">
    <name type="scientific">Canavalia gladiata</name>
    <name type="common">Sword bean</name>
    <name type="synonym">Dolichos gladiatus</name>
    <dbReference type="NCBI Taxonomy" id="3824"/>
    <lineage>
        <taxon>Eukaryota</taxon>
        <taxon>Viridiplantae</taxon>
        <taxon>Streptophyta</taxon>
        <taxon>Embryophyta</taxon>
        <taxon>Tracheophyta</taxon>
        <taxon>Spermatophyta</taxon>
        <taxon>Magnoliopsida</taxon>
        <taxon>eudicotyledons</taxon>
        <taxon>Gunneridae</taxon>
        <taxon>Pentapetalae</taxon>
        <taxon>rosids</taxon>
        <taxon>fabids</taxon>
        <taxon>Fabales</taxon>
        <taxon>Fabaceae</taxon>
        <taxon>Papilionoideae</taxon>
        <taxon>50 kb inversion clade</taxon>
        <taxon>NPAAA clade</taxon>
        <taxon>indigoferoid/millettioid clade</taxon>
        <taxon>Phaseoleae</taxon>
        <taxon>Canavalia</taxon>
    </lineage>
</organism>
<sequence>MLSNTLQNAPSSPPTLTPLVKSLLAPTQNLPTTHSIHSPSTESLFQYATEPHRVLVGAKAPFGFDENFVQKKCYEMVRRKTWSAR</sequence>
<protein>
    <submittedName>
        <fullName evidence="1">Uncharacterized protein</fullName>
    </submittedName>
</protein>
<dbReference type="EMBL" id="JAYMYQ010000001">
    <property type="protein sequence ID" value="KAK7358880.1"/>
    <property type="molecule type" value="Genomic_DNA"/>
</dbReference>
<reference evidence="1 2" key="1">
    <citation type="submission" date="2024-01" db="EMBL/GenBank/DDBJ databases">
        <title>The genomes of 5 underutilized Papilionoideae crops provide insights into root nodulation and disease resistanc.</title>
        <authorList>
            <person name="Jiang F."/>
        </authorList>
    </citation>
    <scope>NUCLEOTIDE SEQUENCE [LARGE SCALE GENOMIC DNA]</scope>
    <source>
        <strain evidence="1">LVBAO_FW01</strain>
        <tissue evidence="1">Leaves</tissue>
    </source>
</reference>
<evidence type="ECO:0000313" key="1">
    <source>
        <dbReference type="EMBL" id="KAK7358880.1"/>
    </source>
</evidence>
<proteinExistence type="predicted"/>
<comment type="caution">
    <text evidence="1">The sequence shown here is derived from an EMBL/GenBank/DDBJ whole genome shotgun (WGS) entry which is preliminary data.</text>
</comment>
<name>A0AAN9R1N7_CANGL</name>
<dbReference type="Proteomes" id="UP001367508">
    <property type="component" value="Unassembled WGS sequence"/>
</dbReference>
<gene>
    <name evidence="1" type="ORF">VNO77_00820</name>
</gene>
<dbReference type="AlphaFoldDB" id="A0AAN9R1N7"/>
<accession>A0AAN9R1N7</accession>
<keyword evidence="2" id="KW-1185">Reference proteome</keyword>
<evidence type="ECO:0000313" key="2">
    <source>
        <dbReference type="Proteomes" id="UP001367508"/>
    </source>
</evidence>